<keyword evidence="1" id="KW-0732">Signal</keyword>
<accession>A0A1V9G077</accession>
<organism evidence="2 3">
    <name type="scientific">Niastella vici</name>
    <dbReference type="NCBI Taxonomy" id="1703345"/>
    <lineage>
        <taxon>Bacteria</taxon>
        <taxon>Pseudomonadati</taxon>
        <taxon>Bacteroidota</taxon>
        <taxon>Chitinophagia</taxon>
        <taxon>Chitinophagales</taxon>
        <taxon>Chitinophagaceae</taxon>
        <taxon>Niastella</taxon>
    </lineage>
</organism>
<name>A0A1V9G077_9BACT</name>
<feature type="chain" id="PRO_5013252315" evidence="1">
    <location>
        <begin position="30"/>
        <end position="137"/>
    </location>
</feature>
<dbReference type="RefSeq" id="WP_081147206.1">
    <property type="nucleotide sequence ID" value="NZ_LVYD01000043.1"/>
</dbReference>
<evidence type="ECO:0000313" key="3">
    <source>
        <dbReference type="Proteomes" id="UP000192796"/>
    </source>
</evidence>
<reference evidence="2 3" key="1">
    <citation type="submission" date="2016-03" db="EMBL/GenBank/DDBJ databases">
        <title>Niastella vici sp. nov., isolated from farmland soil.</title>
        <authorList>
            <person name="Chen L."/>
            <person name="Wang D."/>
            <person name="Yang S."/>
            <person name="Wang G."/>
        </authorList>
    </citation>
    <scope>NUCLEOTIDE SEQUENCE [LARGE SCALE GENOMIC DNA]</scope>
    <source>
        <strain evidence="2 3">DJ57</strain>
    </source>
</reference>
<evidence type="ECO:0000256" key="1">
    <source>
        <dbReference type="SAM" id="SignalP"/>
    </source>
</evidence>
<dbReference type="Proteomes" id="UP000192796">
    <property type="component" value="Unassembled WGS sequence"/>
</dbReference>
<sequence length="137" mass="15261">MSKTNIRINHLIKAVLFVAAVTFTSFVYATPGHDGDKTKAAQMEVSMAGATDGEILVDVKVSISDAKRLVLVIENERGDELFRKEIDKAGFHSRLRFLKENNIAEYTIKLKAGMRSVEQYKIATTSRVVEDVTISKL</sequence>
<dbReference type="OrthoDB" id="670850at2"/>
<evidence type="ECO:0000313" key="2">
    <source>
        <dbReference type="EMBL" id="OQP64025.1"/>
    </source>
</evidence>
<dbReference type="EMBL" id="LVYD01000043">
    <property type="protein sequence ID" value="OQP64025.1"/>
    <property type="molecule type" value="Genomic_DNA"/>
</dbReference>
<dbReference type="AlphaFoldDB" id="A0A1V9G077"/>
<gene>
    <name evidence="2" type="ORF">A3860_21645</name>
</gene>
<keyword evidence="3" id="KW-1185">Reference proteome</keyword>
<proteinExistence type="predicted"/>
<protein>
    <submittedName>
        <fullName evidence="2">Uncharacterized protein</fullName>
    </submittedName>
</protein>
<feature type="signal peptide" evidence="1">
    <location>
        <begin position="1"/>
        <end position="29"/>
    </location>
</feature>
<comment type="caution">
    <text evidence="2">The sequence shown here is derived from an EMBL/GenBank/DDBJ whole genome shotgun (WGS) entry which is preliminary data.</text>
</comment>